<comment type="subcellular location">
    <subcellularLocation>
        <location evidence="1">Membrane</location>
        <topology evidence="1">Single-pass type IV membrane protein</topology>
    </subcellularLocation>
</comment>
<evidence type="ECO:0000256" key="7">
    <source>
        <dbReference type="SAM" id="MobiDB-lite"/>
    </source>
</evidence>
<dbReference type="InterPro" id="IPR000727">
    <property type="entry name" value="T_SNARE_dom"/>
</dbReference>
<dbReference type="AlphaFoldDB" id="A0AAV5UK72"/>
<evidence type="ECO:0000256" key="6">
    <source>
        <dbReference type="ARBA" id="ARBA00023136"/>
    </source>
</evidence>
<protein>
    <recommendedName>
        <fullName evidence="9">t-SNARE coiled-coil homology domain-containing protein</fullName>
    </recommendedName>
</protein>
<evidence type="ECO:0000259" key="9">
    <source>
        <dbReference type="PROSITE" id="PS50192"/>
    </source>
</evidence>
<feature type="transmembrane region" description="Helical" evidence="8">
    <location>
        <begin position="278"/>
        <end position="305"/>
    </location>
</feature>
<feature type="region of interest" description="Disordered" evidence="7">
    <location>
        <begin position="1"/>
        <end position="34"/>
    </location>
</feature>
<keyword evidence="5 8" id="KW-1133">Transmembrane helix</keyword>
<dbReference type="GO" id="GO:0008021">
    <property type="term" value="C:synaptic vesicle"/>
    <property type="evidence" value="ECO:0007669"/>
    <property type="project" value="TreeGrafter"/>
</dbReference>
<evidence type="ECO:0000256" key="3">
    <source>
        <dbReference type="ARBA" id="ARBA00022692"/>
    </source>
</evidence>
<evidence type="ECO:0000256" key="8">
    <source>
        <dbReference type="SAM" id="Phobius"/>
    </source>
</evidence>
<dbReference type="GO" id="GO:0048787">
    <property type="term" value="C:presynaptic active zone membrane"/>
    <property type="evidence" value="ECO:0007669"/>
    <property type="project" value="TreeGrafter"/>
</dbReference>
<evidence type="ECO:0000256" key="5">
    <source>
        <dbReference type="ARBA" id="ARBA00022989"/>
    </source>
</evidence>
<reference evidence="10" key="1">
    <citation type="submission" date="2023-10" db="EMBL/GenBank/DDBJ databases">
        <title>Genome assembly of Pristionchus species.</title>
        <authorList>
            <person name="Yoshida K."/>
            <person name="Sommer R.J."/>
        </authorList>
    </citation>
    <scope>NUCLEOTIDE SEQUENCE</scope>
    <source>
        <strain evidence="10">RS0144</strain>
    </source>
</reference>
<dbReference type="CDD" id="cd15848">
    <property type="entry name" value="SNARE_syntaxin1-like"/>
    <property type="match status" value="1"/>
</dbReference>
<sequence>MVKDRLAEIPMVHQTRGRGRSADSDDECDSEKDKLLSPENWSTVDKYLELSMRIAADMELLDKDIQEISTLHARLLSQPATPALTQELNRKTDAVHSKMRGFKKEVMDLNKGLESSTDQTATVNNRIIKEQVTRLTRNLLSLGTKFEKEQMEYKEKSKKNYTTYLKVLNTELADEALEEALEDGTLSSKINGVILALDQKKDLLDEVKQRTDDILTLEQSIRGLSEMFHDLHLLVCSQDEMLNNIEMNIGRSVEYAVKAKDDIVAAQKMKRRAQMMKIGIIIGVILLVIIIFMVGKMLFCFYLPFLCG</sequence>
<evidence type="ECO:0000313" key="10">
    <source>
        <dbReference type="EMBL" id="GMT06698.1"/>
    </source>
</evidence>
<evidence type="ECO:0000256" key="2">
    <source>
        <dbReference type="ARBA" id="ARBA00009063"/>
    </source>
</evidence>
<dbReference type="PROSITE" id="PS50192">
    <property type="entry name" value="T_SNARE"/>
    <property type="match status" value="1"/>
</dbReference>
<keyword evidence="11" id="KW-1185">Reference proteome</keyword>
<dbReference type="GO" id="GO:0005484">
    <property type="term" value="F:SNAP receptor activity"/>
    <property type="evidence" value="ECO:0007669"/>
    <property type="project" value="TreeGrafter"/>
</dbReference>
<gene>
    <name evidence="10" type="ORF">PENTCL1PPCAC_28872</name>
</gene>
<keyword evidence="4" id="KW-0813">Transport</keyword>
<dbReference type="InterPro" id="IPR045242">
    <property type="entry name" value="Syntaxin"/>
</dbReference>
<evidence type="ECO:0000256" key="1">
    <source>
        <dbReference type="ARBA" id="ARBA00004211"/>
    </source>
</evidence>
<dbReference type="GO" id="GO:0000149">
    <property type="term" value="F:SNARE binding"/>
    <property type="evidence" value="ECO:0007669"/>
    <property type="project" value="TreeGrafter"/>
</dbReference>
<dbReference type="PANTHER" id="PTHR19957:SF307">
    <property type="entry name" value="PROTEIN SSO1-RELATED"/>
    <property type="match status" value="1"/>
</dbReference>
<dbReference type="SMART" id="SM00397">
    <property type="entry name" value="t_SNARE"/>
    <property type="match status" value="1"/>
</dbReference>
<comment type="similarity">
    <text evidence="2">Belongs to the syntaxin family.</text>
</comment>
<dbReference type="Proteomes" id="UP001432027">
    <property type="component" value="Unassembled WGS sequence"/>
</dbReference>
<dbReference type="InterPro" id="IPR010989">
    <property type="entry name" value="SNARE"/>
</dbReference>
<keyword evidence="4" id="KW-0532">Neurotransmitter transport</keyword>
<comment type="caution">
    <text evidence="10">The sequence shown here is derived from an EMBL/GenBank/DDBJ whole genome shotgun (WGS) entry which is preliminary data.</text>
</comment>
<dbReference type="Pfam" id="PF05739">
    <property type="entry name" value="SNARE"/>
    <property type="match status" value="1"/>
</dbReference>
<dbReference type="Gene3D" id="1.20.58.70">
    <property type="match status" value="1"/>
</dbReference>
<dbReference type="GO" id="GO:0031629">
    <property type="term" value="P:synaptic vesicle fusion to presynaptic active zone membrane"/>
    <property type="evidence" value="ECO:0007669"/>
    <property type="project" value="TreeGrafter"/>
</dbReference>
<evidence type="ECO:0000313" key="11">
    <source>
        <dbReference type="Proteomes" id="UP001432027"/>
    </source>
</evidence>
<keyword evidence="6 8" id="KW-0472">Membrane</keyword>
<dbReference type="GO" id="GO:0048278">
    <property type="term" value="P:vesicle docking"/>
    <property type="evidence" value="ECO:0007669"/>
    <property type="project" value="TreeGrafter"/>
</dbReference>
<organism evidence="10 11">
    <name type="scientific">Pristionchus entomophagus</name>
    <dbReference type="NCBI Taxonomy" id="358040"/>
    <lineage>
        <taxon>Eukaryota</taxon>
        <taxon>Metazoa</taxon>
        <taxon>Ecdysozoa</taxon>
        <taxon>Nematoda</taxon>
        <taxon>Chromadorea</taxon>
        <taxon>Rhabditida</taxon>
        <taxon>Rhabditina</taxon>
        <taxon>Diplogasteromorpha</taxon>
        <taxon>Diplogasteroidea</taxon>
        <taxon>Neodiplogasteridae</taxon>
        <taxon>Pristionchus</taxon>
    </lineage>
</organism>
<accession>A0AAV5UK72</accession>
<dbReference type="SMART" id="SM00503">
    <property type="entry name" value="SynN"/>
    <property type="match status" value="1"/>
</dbReference>
<dbReference type="Pfam" id="PF00804">
    <property type="entry name" value="Syntaxin"/>
    <property type="match status" value="1"/>
</dbReference>
<dbReference type="SUPFAM" id="SSF47661">
    <property type="entry name" value="t-snare proteins"/>
    <property type="match status" value="1"/>
</dbReference>
<dbReference type="GO" id="GO:0031201">
    <property type="term" value="C:SNARE complex"/>
    <property type="evidence" value="ECO:0007669"/>
    <property type="project" value="TreeGrafter"/>
</dbReference>
<dbReference type="PANTHER" id="PTHR19957">
    <property type="entry name" value="SYNTAXIN"/>
    <property type="match status" value="1"/>
</dbReference>
<dbReference type="InterPro" id="IPR006011">
    <property type="entry name" value="Syntaxin_N"/>
</dbReference>
<keyword evidence="3 8" id="KW-0812">Transmembrane</keyword>
<feature type="domain" description="T-SNARE coiled-coil homology" evidence="9">
    <location>
        <begin position="204"/>
        <end position="266"/>
    </location>
</feature>
<name>A0AAV5UK72_9BILA</name>
<proteinExistence type="inferred from homology"/>
<dbReference type="GO" id="GO:0006886">
    <property type="term" value="P:intracellular protein transport"/>
    <property type="evidence" value="ECO:0007669"/>
    <property type="project" value="TreeGrafter"/>
</dbReference>
<dbReference type="EMBL" id="BTSX01000006">
    <property type="protein sequence ID" value="GMT06698.1"/>
    <property type="molecule type" value="Genomic_DNA"/>
</dbReference>
<dbReference type="Gene3D" id="1.20.5.110">
    <property type="match status" value="1"/>
</dbReference>
<evidence type="ECO:0000256" key="4">
    <source>
        <dbReference type="ARBA" id="ARBA00022775"/>
    </source>
</evidence>